<dbReference type="SUPFAM" id="SSF56281">
    <property type="entry name" value="Metallo-hydrolase/oxidoreductase"/>
    <property type="match status" value="1"/>
</dbReference>
<protein>
    <submittedName>
        <fullName evidence="4">Quinoprotein relay system zinc metallohydrolase 1</fullName>
    </submittedName>
</protein>
<organism evidence="4 5">
    <name type="scientific">Novosphingobium mangrovi</name>
    <name type="common">ex Hu et al. 2023</name>
    <dbReference type="NCBI Taxonomy" id="2930094"/>
    <lineage>
        <taxon>Bacteria</taxon>
        <taxon>Pseudomonadati</taxon>
        <taxon>Pseudomonadota</taxon>
        <taxon>Alphaproteobacteria</taxon>
        <taxon>Sphingomonadales</taxon>
        <taxon>Sphingomonadaceae</taxon>
        <taxon>Novosphingobium</taxon>
    </lineage>
</organism>
<name>A0ABT0AFT1_9SPHN</name>
<dbReference type="PROSITE" id="PS51318">
    <property type="entry name" value="TAT"/>
    <property type="match status" value="1"/>
</dbReference>
<dbReference type="Gene3D" id="3.60.15.10">
    <property type="entry name" value="Ribonuclease Z/Hydroxyacylglutathione hydrolase-like"/>
    <property type="match status" value="1"/>
</dbReference>
<dbReference type="Pfam" id="PF00753">
    <property type="entry name" value="Lactamase_B"/>
    <property type="match status" value="1"/>
</dbReference>
<gene>
    <name evidence="4" type="ORF">MTR65_15285</name>
</gene>
<dbReference type="SMART" id="SM00849">
    <property type="entry name" value="Lactamase_B"/>
    <property type="match status" value="1"/>
</dbReference>
<dbReference type="Proteomes" id="UP001162802">
    <property type="component" value="Unassembled WGS sequence"/>
</dbReference>
<proteinExistence type="inferred from homology"/>
<dbReference type="PANTHER" id="PTHR42951">
    <property type="entry name" value="METALLO-BETA-LACTAMASE DOMAIN-CONTAINING"/>
    <property type="match status" value="1"/>
</dbReference>
<dbReference type="NCBIfam" id="TIGR04558">
    <property type="entry name" value="SoxH_rel_PQQ_1"/>
    <property type="match status" value="1"/>
</dbReference>
<dbReference type="InterPro" id="IPR030811">
    <property type="entry name" value="SoxH-rel_PQQ_1"/>
</dbReference>
<evidence type="ECO:0000259" key="3">
    <source>
        <dbReference type="SMART" id="SM00849"/>
    </source>
</evidence>
<keyword evidence="2" id="KW-0732">Signal</keyword>
<evidence type="ECO:0000256" key="1">
    <source>
        <dbReference type="ARBA" id="ARBA00005250"/>
    </source>
</evidence>
<keyword evidence="5" id="KW-1185">Reference proteome</keyword>
<evidence type="ECO:0000313" key="4">
    <source>
        <dbReference type="EMBL" id="MCJ1962058.1"/>
    </source>
</evidence>
<dbReference type="PANTHER" id="PTHR42951:SF4">
    <property type="entry name" value="ACYL-COENZYME A THIOESTERASE MBLAC2"/>
    <property type="match status" value="1"/>
</dbReference>
<dbReference type="InterPro" id="IPR006311">
    <property type="entry name" value="TAT_signal"/>
</dbReference>
<sequence length="320" mass="33837">MTLSRRHVVTGAMALPALVPALVPTLAGAEVFAGSYAPRAEALGEGIWMVRGADAPILFENGGAIANSAFLATDAGTVLFDPGVSLAHGTALAELARRTTGREVARVYVSHLHPDHAMGAAAFDPAIVHALPATREGLLRDVEGFSDAMYRLLADWMKGTQIALPRGDVTAGEATFGGRTFQLLALDGHSGGDLALLDHATGTLLTGDLVFHDRAPSTPHADLGRWGRALETLQALPHRQLLPGHGPPDTGARAIAQTWDWLDWLETSLREAVTSGLSMVEAGRAAIPPRFAPLKAARYELERSVSHLYPALEAELLPAL</sequence>
<feature type="chain" id="PRO_5045130326" evidence="2">
    <location>
        <begin position="30"/>
        <end position="320"/>
    </location>
</feature>
<dbReference type="InterPro" id="IPR001279">
    <property type="entry name" value="Metallo-B-lactamas"/>
</dbReference>
<feature type="domain" description="Metallo-beta-lactamase" evidence="3">
    <location>
        <begin position="65"/>
        <end position="245"/>
    </location>
</feature>
<dbReference type="InterPro" id="IPR036866">
    <property type="entry name" value="RibonucZ/Hydroxyglut_hydro"/>
</dbReference>
<dbReference type="CDD" id="cd16282">
    <property type="entry name" value="metallo-hydrolase-like_MBL-fold"/>
    <property type="match status" value="1"/>
</dbReference>
<dbReference type="EMBL" id="JALHAT010000031">
    <property type="protein sequence ID" value="MCJ1962058.1"/>
    <property type="molecule type" value="Genomic_DNA"/>
</dbReference>
<evidence type="ECO:0000256" key="2">
    <source>
        <dbReference type="SAM" id="SignalP"/>
    </source>
</evidence>
<comment type="caution">
    <text evidence="4">The sequence shown here is derived from an EMBL/GenBank/DDBJ whole genome shotgun (WGS) entry which is preliminary data.</text>
</comment>
<dbReference type="InterPro" id="IPR050855">
    <property type="entry name" value="NDM-1-like"/>
</dbReference>
<dbReference type="RefSeq" id="WP_243801690.1">
    <property type="nucleotide sequence ID" value="NZ_JALHAT010000031.1"/>
</dbReference>
<accession>A0ABT0AFT1</accession>
<evidence type="ECO:0000313" key="5">
    <source>
        <dbReference type="Proteomes" id="UP001162802"/>
    </source>
</evidence>
<feature type="signal peptide" evidence="2">
    <location>
        <begin position="1"/>
        <end position="29"/>
    </location>
</feature>
<reference evidence="4" key="1">
    <citation type="submission" date="2022-03" db="EMBL/GenBank/DDBJ databases">
        <title>Identification of a novel bacterium isolated from mangrove sediments.</title>
        <authorList>
            <person name="Pan X."/>
        </authorList>
    </citation>
    <scope>NUCLEOTIDE SEQUENCE</scope>
    <source>
        <strain evidence="4">B2637</strain>
    </source>
</reference>
<comment type="similarity">
    <text evidence="1">Belongs to the metallo-beta-lactamase superfamily. Class-B beta-lactamase family.</text>
</comment>